<organism evidence="6 7">
    <name type="scientific">Apatococcus lobatus</name>
    <dbReference type="NCBI Taxonomy" id="904363"/>
    <lineage>
        <taxon>Eukaryota</taxon>
        <taxon>Viridiplantae</taxon>
        <taxon>Chlorophyta</taxon>
        <taxon>core chlorophytes</taxon>
        <taxon>Trebouxiophyceae</taxon>
        <taxon>Chlorellales</taxon>
        <taxon>Chlorellaceae</taxon>
        <taxon>Apatococcus</taxon>
    </lineage>
</organism>
<comment type="function">
    <text evidence="5">Assembles a suppression complex (suppresome) by tethering SIRT1 and MDM2 to regulate composite modifications of p53/TP53. Confers both deacetylation-mediated functional inactivation, by SIRT1, and ubiquitination-dependent degradation, by MDM2, of p53/TP53, promoting a proliferative and cell survival behaviors. May play a role in the regulation of spermatogenesis.</text>
</comment>
<dbReference type="GO" id="GO:0016020">
    <property type="term" value="C:membrane"/>
    <property type="evidence" value="ECO:0007669"/>
    <property type="project" value="UniProtKB-ARBA"/>
</dbReference>
<accession>A0AAW1RJR1</accession>
<keyword evidence="3" id="KW-0968">Cytoplasmic vesicle</keyword>
<evidence type="ECO:0000256" key="1">
    <source>
        <dbReference type="ARBA" id="ARBA00004218"/>
    </source>
</evidence>
<reference evidence="6 7" key="1">
    <citation type="journal article" date="2024" name="Nat. Commun.">
        <title>Phylogenomics reveals the evolutionary origins of lichenization in chlorophyte algae.</title>
        <authorList>
            <person name="Puginier C."/>
            <person name="Libourel C."/>
            <person name="Otte J."/>
            <person name="Skaloud P."/>
            <person name="Haon M."/>
            <person name="Grisel S."/>
            <person name="Petersen M."/>
            <person name="Berrin J.G."/>
            <person name="Delaux P.M."/>
            <person name="Dal Grande F."/>
            <person name="Keller J."/>
        </authorList>
    </citation>
    <scope>NUCLEOTIDE SEQUENCE [LARGE SCALE GENOMIC DNA]</scope>
    <source>
        <strain evidence="6 7">SAG 2145</strain>
    </source>
</reference>
<dbReference type="Gene3D" id="2.20.110.10">
    <property type="entry name" value="Histone H3 K4-specific methyltransferase SET7/9 N-terminal domain"/>
    <property type="match status" value="2"/>
</dbReference>
<evidence type="ECO:0000256" key="3">
    <source>
        <dbReference type="ARBA" id="ARBA00023329"/>
    </source>
</evidence>
<name>A0AAW1RJR1_9CHLO</name>
<evidence type="ECO:0000256" key="2">
    <source>
        <dbReference type="ARBA" id="ARBA00022737"/>
    </source>
</evidence>
<dbReference type="GO" id="GO:0001669">
    <property type="term" value="C:acrosomal vesicle"/>
    <property type="evidence" value="ECO:0007669"/>
    <property type="project" value="UniProtKB-SubCell"/>
</dbReference>
<dbReference type="InterPro" id="IPR003409">
    <property type="entry name" value="MORN"/>
</dbReference>
<keyword evidence="2" id="KW-0677">Repeat</keyword>
<dbReference type="AlphaFoldDB" id="A0AAW1RJR1"/>
<dbReference type="SMART" id="SM00698">
    <property type="entry name" value="MORN"/>
    <property type="match status" value="5"/>
</dbReference>
<comment type="subcellular location">
    <subcellularLocation>
        <location evidence="1">Cytoplasmic vesicle</location>
        <location evidence="1">Secretory vesicle</location>
        <location evidence="1">Acrosome</location>
    </subcellularLocation>
</comment>
<dbReference type="EMBL" id="JALJOS010000010">
    <property type="protein sequence ID" value="KAK9833875.1"/>
    <property type="molecule type" value="Genomic_DNA"/>
</dbReference>
<keyword evidence="7" id="KW-1185">Reference proteome</keyword>
<dbReference type="InterPro" id="IPR052472">
    <property type="entry name" value="MORN3"/>
</dbReference>
<evidence type="ECO:0000256" key="4">
    <source>
        <dbReference type="ARBA" id="ARBA00039854"/>
    </source>
</evidence>
<gene>
    <name evidence="6" type="ORF">WJX74_008530</name>
</gene>
<dbReference type="PANTHER" id="PTHR46511:SF1">
    <property type="entry name" value="MORN REPEAT-CONTAINING PROTEIN 3"/>
    <property type="match status" value="1"/>
</dbReference>
<comment type="caution">
    <text evidence="6">The sequence shown here is derived from an EMBL/GenBank/DDBJ whole genome shotgun (WGS) entry which is preliminary data.</text>
</comment>
<evidence type="ECO:0000313" key="7">
    <source>
        <dbReference type="Proteomes" id="UP001438707"/>
    </source>
</evidence>
<evidence type="ECO:0000313" key="6">
    <source>
        <dbReference type="EMBL" id="KAK9833875.1"/>
    </source>
</evidence>
<protein>
    <recommendedName>
        <fullName evidence="4">MORN repeat-containing protein 3</fullName>
    </recommendedName>
</protein>
<sequence>MSSKAAQQARPSLKYKDVDLPVCHIGGPTELLSGPTGRQRRKVEQRLLLKFRWPLASPLTGPARAGKLGQLLSDAGIYEGDVLAGKPQGFGRYYTDGTRLLYEGNWVKGVREGSGTLYYPSGEVYSGQWHLNKRHGLGAMTYRSGDKYEGHWHLDMRHGQAQYVSQAGDIFDGTYKNDLRDGPGTVAKHHGRYVFKGNWTAGRLLTGEVH</sequence>
<evidence type="ECO:0000256" key="5">
    <source>
        <dbReference type="ARBA" id="ARBA00045851"/>
    </source>
</evidence>
<dbReference type="Pfam" id="PF02493">
    <property type="entry name" value="MORN"/>
    <property type="match status" value="5"/>
</dbReference>
<proteinExistence type="predicted"/>
<dbReference type="PANTHER" id="PTHR46511">
    <property type="entry name" value="MORN REPEAT-CONTAINING PROTEIN 3"/>
    <property type="match status" value="1"/>
</dbReference>
<dbReference type="SUPFAM" id="SSF82185">
    <property type="entry name" value="Histone H3 K4-specific methyltransferase SET7/9 N-terminal domain"/>
    <property type="match status" value="1"/>
</dbReference>
<dbReference type="Proteomes" id="UP001438707">
    <property type="component" value="Unassembled WGS sequence"/>
</dbReference>